<keyword evidence="2" id="KW-0472">Membrane</keyword>
<organism evidence="3 4">
    <name type="scientific">Sinomonas terrae</name>
    <dbReference type="NCBI Taxonomy" id="2908838"/>
    <lineage>
        <taxon>Bacteria</taxon>
        <taxon>Bacillati</taxon>
        <taxon>Actinomycetota</taxon>
        <taxon>Actinomycetes</taxon>
        <taxon>Micrococcales</taxon>
        <taxon>Micrococcaceae</taxon>
        <taxon>Sinomonas</taxon>
    </lineage>
</organism>
<feature type="transmembrane region" description="Helical" evidence="2">
    <location>
        <begin position="6"/>
        <end position="28"/>
    </location>
</feature>
<dbReference type="EMBL" id="JAKZBV010000001">
    <property type="protein sequence ID" value="MCH6469744.1"/>
    <property type="molecule type" value="Genomic_DNA"/>
</dbReference>
<dbReference type="RefSeq" id="WP_241053181.1">
    <property type="nucleotide sequence ID" value="NZ_JAKZBV010000001.1"/>
</dbReference>
<feature type="region of interest" description="Disordered" evidence="1">
    <location>
        <begin position="101"/>
        <end position="124"/>
    </location>
</feature>
<sequence length="124" mass="12808">MTTGPAAAGSVAFAAAVVIAFFAISLLVGHFVGRRNPAGAIGMFAVVYLIKIVGFAALLIWIGTPAWINPPWFGATGIATVVVWQTVELWGFSRVRLQIFNDPEDPGQGASPTSGVTPGGGPRA</sequence>
<feature type="transmembrane region" description="Helical" evidence="2">
    <location>
        <begin position="72"/>
        <end position="92"/>
    </location>
</feature>
<feature type="transmembrane region" description="Helical" evidence="2">
    <location>
        <begin position="40"/>
        <end position="60"/>
    </location>
</feature>
<keyword evidence="2" id="KW-0812">Transmembrane</keyword>
<name>A0ABS9TZ75_9MICC</name>
<evidence type="ECO:0000313" key="4">
    <source>
        <dbReference type="Proteomes" id="UP001202922"/>
    </source>
</evidence>
<evidence type="ECO:0000256" key="1">
    <source>
        <dbReference type="SAM" id="MobiDB-lite"/>
    </source>
</evidence>
<keyword evidence="4" id="KW-1185">Reference proteome</keyword>
<comment type="caution">
    <text evidence="3">The sequence shown here is derived from an EMBL/GenBank/DDBJ whole genome shotgun (WGS) entry which is preliminary data.</text>
</comment>
<proteinExistence type="predicted"/>
<evidence type="ECO:0008006" key="5">
    <source>
        <dbReference type="Google" id="ProtNLM"/>
    </source>
</evidence>
<accession>A0ABS9TZ75</accession>
<dbReference type="Proteomes" id="UP001202922">
    <property type="component" value="Unassembled WGS sequence"/>
</dbReference>
<keyword evidence="2" id="KW-1133">Transmembrane helix</keyword>
<evidence type="ECO:0000313" key="3">
    <source>
        <dbReference type="EMBL" id="MCH6469744.1"/>
    </source>
</evidence>
<reference evidence="3 4" key="1">
    <citation type="submission" date="2022-03" db="EMBL/GenBank/DDBJ databases">
        <title>Sinomonas sp. isolated from a soil.</title>
        <authorList>
            <person name="Han J."/>
            <person name="Kim D.-U."/>
        </authorList>
    </citation>
    <scope>NUCLEOTIDE SEQUENCE [LARGE SCALE GENOMIC DNA]</scope>
    <source>
        <strain evidence="3 4">5-5</strain>
    </source>
</reference>
<gene>
    <name evidence="3" type="ORF">L0M17_07055</name>
</gene>
<protein>
    <recommendedName>
        <fullName evidence="5">ATP synthase protein I</fullName>
    </recommendedName>
</protein>
<evidence type="ECO:0000256" key="2">
    <source>
        <dbReference type="SAM" id="Phobius"/>
    </source>
</evidence>